<evidence type="ECO:0000256" key="1">
    <source>
        <dbReference type="ARBA" id="ARBA00004196"/>
    </source>
</evidence>
<dbReference type="RefSeq" id="WP_168449686.1">
    <property type="nucleotide sequence ID" value="NZ_JAAWWK010000002.1"/>
</dbReference>
<comment type="caution">
    <text evidence="6">The sequence shown here is derived from an EMBL/GenBank/DDBJ whole genome shotgun (WGS) entry which is preliminary data.</text>
</comment>
<dbReference type="Proteomes" id="UP000765845">
    <property type="component" value="Unassembled WGS sequence"/>
</dbReference>
<evidence type="ECO:0000256" key="2">
    <source>
        <dbReference type="ARBA" id="ARBA00005695"/>
    </source>
</evidence>
<sequence length="569" mass="64201">MDKIRIVAVFQVGPAKAEEKAGYIVAVFPGAIARLSATLRQLLLLVLCLLPALSGHAAAVDPVDQRITLALATEPPTLNSSIATDSIGSFVLSHLMEGLLRYGPGGELEGGVAERWQLEESGARFWLRSDARWSDGKPVTAHDFVFAWRHALKPATASQYAFIFFPIKNAEAIQAGQLPANTLGVRAVSERELVVEFARPCPYFLSLTAFMTFMPLREDAVEKWGRAYAADADKMLVNGAFTLNKWVHGAHLRLRKNRHYWDRDSVKIREIDLPYITSDPSAQFNLFRDGQIALANLDTGLLDEAVKRGHPIHHFHTGALYFLEFNFREGRVTGNYYFRKALQYIIDPATLVNKIIGLPGVLPAYSLFPMTVRGVAAPFREEYPEMRVKADIALARRYLARAKKELGLEAFPPLMLLVGDSPRALQEAEYYQYVLQQGLGLEVRIDQQVFKQRLEKMRRGDFDIVAAAWGPDYDDIMTFADLFASWNDNNRGRYHNPAYDYWVSLAQQSSDPVERFEAMARLQNIVTEDVPILPTYENGALYVQHPMLKGVRRNVFGGDPSFRFAWIER</sequence>
<dbReference type="Gene3D" id="3.90.76.10">
    <property type="entry name" value="Dipeptide-binding Protein, Domain 1"/>
    <property type="match status" value="1"/>
</dbReference>
<keyword evidence="3" id="KW-0813">Transport</keyword>
<comment type="subcellular location">
    <subcellularLocation>
        <location evidence="1">Cell envelope</location>
    </subcellularLocation>
</comment>
<dbReference type="SUPFAM" id="SSF53850">
    <property type="entry name" value="Periplasmic binding protein-like II"/>
    <property type="match status" value="1"/>
</dbReference>
<gene>
    <name evidence="6" type="ORF">HCU74_06975</name>
</gene>
<name>A0ABX1GDA7_9GAMM</name>
<evidence type="ECO:0000256" key="4">
    <source>
        <dbReference type="ARBA" id="ARBA00022729"/>
    </source>
</evidence>
<dbReference type="InterPro" id="IPR039424">
    <property type="entry name" value="SBP_5"/>
</dbReference>
<organism evidence="6 7">
    <name type="scientific">Spongiibacter thalassae</name>
    <dbReference type="NCBI Taxonomy" id="2721624"/>
    <lineage>
        <taxon>Bacteria</taxon>
        <taxon>Pseudomonadati</taxon>
        <taxon>Pseudomonadota</taxon>
        <taxon>Gammaproteobacteria</taxon>
        <taxon>Cellvibrionales</taxon>
        <taxon>Spongiibacteraceae</taxon>
        <taxon>Spongiibacter</taxon>
    </lineage>
</organism>
<protein>
    <submittedName>
        <fullName evidence="6">Peptide ABC transporter substrate-binding protein</fullName>
    </submittedName>
</protein>
<dbReference type="Gene3D" id="3.10.105.10">
    <property type="entry name" value="Dipeptide-binding Protein, Domain 3"/>
    <property type="match status" value="1"/>
</dbReference>
<dbReference type="Gene3D" id="3.40.190.10">
    <property type="entry name" value="Periplasmic binding protein-like II"/>
    <property type="match status" value="1"/>
</dbReference>
<proteinExistence type="inferred from homology"/>
<dbReference type="InterPro" id="IPR030678">
    <property type="entry name" value="Peptide/Ni-bd"/>
</dbReference>
<dbReference type="PIRSF" id="PIRSF002741">
    <property type="entry name" value="MppA"/>
    <property type="match status" value="1"/>
</dbReference>
<evidence type="ECO:0000259" key="5">
    <source>
        <dbReference type="Pfam" id="PF00496"/>
    </source>
</evidence>
<keyword evidence="4" id="KW-0732">Signal</keyword>
<dbReference type="PANTHER" id="PTHR30290">
    <property type="entry name" value="PERIPLASMIC BINDING COMPONENT OF ABC TRANSPORTER"/>
    <property type="match status" value="1"/>
</dbReference>
<dbReference type="PANTHER" id="PTHR30290:SF10">
    <property type="entry name" value="PERIPLASMIC OLIGOPEPTIDE-BINDING PROTEIN-RELATED"/>
    <property type="match status" value="1"/>
</dbReference>
<dbReference type="InterPro" id="IPR000914">
    <property type="entry name" value="SBP_5_dom"/>
</dbReference>
<evidence type="ECO:0000313" key="6">
    <source>
        <dbReference type="EMBL" id="NKI17164.1"/>
    </source>
</evidence>
<accession>A0ABX1GDA7</accession>
<reference evidence="6 7" key="1">
    <citation type="submission" date="2020-04" db="EMBL/GenBank/DDBJ databases">
        <authorList>
            <person name="Yoon J."/>
        </authorList>
    </citation>
    <scope>NUCLEOTIDE SEQUENCE [LARGE SCALE GENOMIC DNA]</scope>
    <source>
        <strain evidence="6 7">KMU-166</strain>
    </source>
</reference>
<comment type="similarity">
    <text evidence="2">Belongs to the bacterial solute-binding protein 5 family.</text>
</comment>
<evidence type="ECO:0000313" key="7">
    <source>
        <dbReference type="Proteomes" id="UP000765845"/>
    </source>
</evidence>
<evidence type="ECO:0000256" key="3">
    <source>
        <dbReference type="ARBA" id="ARBA00022448"/>
    </source>
</evidence>
<dbReference type="CDD" id="cd08504">
    <property type="entry name" value="PBP2_OppA"/>
    <property type="match status" value="1"/>
</dbReference>
<feature type="domain" description="Solute-binding protein family 5" evidence="5">
    <location>
        <begin position="107"/>
        <end position="489"/>
    </location>
</feature>
<dbReference type="Pfam" id="PF00496">
    <property type="entry name" value="SBP_bac_5"/>
    <property type="match status" value="1"/>
</dbReference>
<keyword evidence="7" id="KW-1185">Reference proteome</keyword>
<dbReference type="EMBL" id="JAAWWK010000002">
    <property type="protein sequence ID" value="NKI17164.1"/>
    <property type="molecule type" value="Genomic_DNA"/>
</dbReference>